<feature type="domain" description="Prepilin type IV endopeptidase peptidase" evidence="8">
    <location>
        <begin position="125"/>
        <end position="249"/>
    </location>
</feature>
<evidence type="ECO:0000256" key="4">
    <source>
        <dbReference type="ARBA" id="ARBA00022692"/>
    </source>
</evidence>
<comment type="similarity">
    <text evidence="2">Belongs to the peptidase A24 family.</text>
</comment>
<keyword evidence="3" id="KW-1003">Cell membrane</keyword>
<keyword evidence="6 7" id="KW-0472">Membrane</keyword>
<feature type="transmembrane region" description="Helical" evidence="7">
    <location>
        <begin position="190"/>
        <end position="208"/>
    </location>
</feature>
<dbReference type="InterPro" id="IPR050882">
    <property type="entry name" value="Prepilin_peptidase/N-MTase"/>
</dbReference>
<dbReference type="EMBL" id="JAGQLG010000010">
    <property type="protein sequence ID" value="MCA9381836.1"/>
    <property type="molecule type" value="Genomic_DNA"/>
</dbReference>
<reference evidence="10" key="1">
    <citation type="submission" date="2020-04" db="EMBL/GenBank/DDBJ databases">
        <authorList>
            <person name="Zhang T."/>
        </authorList>
    </citation>
    <scope>NUCLEOTIDE SEQUENCE</scope>
    <source>
        <strain evidence="10">HKST-UBA10</strain>
    </source>
</reference>
<keyword evidence="5 7" id="KW-1133">Transmembrane helix</keyword>
<dbReference type="GO" id="GO:0004190">
    <property type="term" value="F:aspartic-type endopeptidase activity"/>
    <property type="evidence" value="ECO:0007669"/>
    <property type="project" value="InterPro"/>
</dbReference>
<evidence type="ECO:0000256" key="5">
    <source>
        <dbReference type="ARBA" id="ARBA00022989"/>
    </source>
</evidence>
<accession>A0A955RH96</accession>
<evidence type="ECO:0000256" key="3">
    <source>
        <dbReference type="ARBA" id="ARBA00022475"/>
    </source>
</evidence>
<feature type="transmembrane region" description="Helical" evidence="7">
    <location>
        <begin position="148"/>
        <end position="170"/>
    </location>
</feature>
<feature type="domain" description="Prepilin peptidase A24 N-terminal" evidence="9">
    <location>
        <begin position="18"/>
        <end position="99"/>
    </location>
</feature>
<protein>
    <submittedName>
        <fullName evidence="10">Prepilin peptidase</fullName>
    </submittedName>
</protein>
<feature type="transmembrane region" description="Helical" evidence="7">
    <location>
        <begin position="84"/>
        <end position="105"/>
    </location>
</feature>
<dbReference type="InterPro" id="IPR010627">
    <property type="entry name" value="Prepilin_pept_A24_N"/>
</dbReference>
<evidence type="ECO:0000256" key="6">
    <source>
        <dbReference type="ARBA" id="ARBA00023136"/>
    </source>
</evidence>
<dbReference type="GO" id="GO:0005886">
    <property type="term" value="C:plasma membrane"/>
    <property type="evidence" value="ECO:0007669"/>
    <property type="project" value="UniProtKB-SubCell"/>
</dbReference>
<gene>
    <name evidence="10" type="ORF">KC660_00315</name>
</gene>
<evidence type="ECO:0000256" key="7">
    <source>
        <dbReference type="SAM" id="Phobius"/>
    </source>
</evidence>
<comment type="subcellular location">
    <subcellularLocation>
        <location evidence="1">Cell membrane</location>
        <topology evidence="1">Multi-pass membrane protein</topology>
    </subcellularLocation>
</comment>
<evidence type="ECO:0000256" key="2">
    <source>
        <dbReference type="ARBA" id="ARBA00005801"/>
    </source>
</evidence>
<dbReference type="AlphaFoldDB" id="A0A955RH96"/>
<name>A0A955RH96_9BACT</name>
<evidence type="ECO:0000313" key="11">
    <source>
        <dbReference type="Proteomes" id="UP000782843"/>
    </source>
</evidence>
<feature type="transmembrane region" description="Helical" evidence="7">
    <location>
        <begin position="220"/>
        <end position="253"/>
    </location>
</feature>
<dbReference type="GO" id="GO:0006465">
    <property type="term" value="P:signal peptide processing"/>
    <property type="evidence" value="ECO:0007669"/>
    <property type="project" value="TreeGrafter"/>
</dbReference>
<dbReference type="Pfam" id="PF06750">
    <property type="entry name" value="A24_N_bact"/>
    <property type="match status" value="1"/>
</dbReference>
<reference evidence="10" key="2">
    <citation type="journal article" date="2021" name="Microbiome">
        <title>Successional dynamics and alternative stable states in a saline activated sludge microbial community over 9 years.</title>
        <authorList>
            <person name="Wang Y."/>
            <person name="Ye J."/>
            <person name="Ju F."/>
            <person name="Liu L."/>
            <person name="Boyd J.A."/>
            <person name="Deng Y."/>
            <person name="Parks D.H."/>
            <person name="Jiang X."/>
            <person name="Yin X."/>
            <person name="Woodcroft B.J."/>
            <person name="Tyson G.W."/>
            <person name="Hugenholtz P."/>
            <person name="Polz M.F."/>
            <person name="Zhang T."/>
        </authorList>
    </citation>
    <scope>NUCLEOTIDE SEQUENCE</scope>
    <source>
        <strain evidence="10">HKST-UBA10</strain>
    </source>
</reference>
<dbReference type="PANTHER" id="PTHR30487:SF0">
    <property type="entry name" value="PREPILIN LEADER PEPTIDASE_N-METHYLTRANSFERASE-RELATED"/>
    <property type="match status" value="1"/>
</dbReference>
<sequence length="293" mass="33051">MVDSYTYTKIFLIIYSILFGLAIGSFINAGIYRFKNKIKITGHSICTNCKQELKPLDLVPLFSYLFLKGKCRYCKAKISIQYPIVELVTALIYLLLSIHMLTIYNQYSKFSSQLGPIFIYCLWLIIITGILVFIAVYDFKFKIIPNEFIIAGVIVTTLFILIEFIFQLVYAEYGATKFAFTFFFDSPLNYILAGVLGFGLLFLVVLATKGKGMGMGDVKYAFLMGLIIGFPSILLGLYIAVVIGAIFGIALILIKRKRMKSEIPFGPFLVLGTFFMMLFSTQIIDFSKSLLGL</sequence>
<evidence type="ECO:0000256" key="1">
    <source>
        <dbReference type="ARBA" id="ARBA00004651"/>
    </source>
</evidence>
<feature type="transmembrane region" description="Helical" evidence="7">
    <location>
        <begin position="117"/>
        <end position="136"/>
    </location>
</feature>
<feature type="transmembrane region" description="Helical" evidence="7">
    <location>
        <begin position="12"/>
        <end position="32"/>
    </location>
</feature>
<comment type="caution">
    <text evidence="10">The sequence shown here is derived from an EMBL/GenBank/DDBJ whole genome shotgun (WGS) entry which is preliminary data.</text>
</comment>
<dbReference type="Gene3D" id="1.20.120.1220">
    <property type="match status" value="1"/>
</dbReference>
<evidence type="ECO:0000313" key="10">
    <source>
        <dbReference type="EMBL" id="MCA9381836.1"/>
    </source>
</evidence>
<evidence type="ECO:0000259" key="9">
    <source>
        <dbReference type="Pfam" id="PF06750"/>
    </source>
</evidence>
<keyword evidence="4 7" id="KW-0812">Transmembrane</keyword>
<evidence type="ECO:0000259" key="8">
    <source>
        <dbReference type="Pfam" id="PF01478"/>
    </source>
</evidence>
<feature type="transmembrane region" description="Helical" evidence="7">
    <location>
        <begin position="265"/>
        <end position="284"/>
    </location>
</feature>
<proteinExistence type="inferred from homology"/>
<dbReference type="Proteomes" id="UP000782843">
    <property type="component" value="Unassembled WGS sequence"/>
</dbReference>
<dbReference type="InterPro" id="IPR000045">
    <property type="entry name" value="Prepilin_IV_endopep_pep"/>
</dbReference>
<organism evidence="10 11">
    <name type="scientific">Candidatus Dojkabacteria bacterium</name>
    <dbReference type="NCBI Taxonomy" id="2099670"/>
    <lineage>
        <taxon>Bacteria</taxon>
        <taxon>Candidatus Dojkabacteria</taxon>
    </lineage>
</organism>
<dbReference type="PANTHER" id="PTHR30487">
    <property type="entry name" value="TYPE 4 PREPILIN-LIKE PROTEINS LEADER PEPTIDE-PROCESSING ENZYME"/>
    <property type="match status" value="1"/>
</dbReference>
<dbReference type="Pfam" id="PF01478">
    <property type="entry name" value="Peptidase_A24"/>
    <property type="match status" value="1"/>
</dbReference>